<organism evidence="12 13">
    <name type="scientific">Pythium oligandrum</name>
    <name type="common">Mycoparasitic fungus</name>
    <dbReference type="NCBI Taxonomy" id="41045"/>
    <lineage>
        <taxon>Eukaryota</taxon>
        <taxon>Sar</taxon>
        <taxon>Stramenopiles</taxon>
        <taxon>Oomycota</taxon>
        <taxon>Peronosporomycetes</taxon>
        <taxon>Pythiales</taxon>
        <taxon>Pythiaceae</taxon>
        <taxon>Pythium</taxon>
    </lineage>
</organism>
<dbReference type="PANTHER" id="PTHR11727">
    <property type="entry name" value="DIMETHYLADENOSINE TRANSFERASE"/>
    <property type="match status" value="1"/>
</dbReference>
<dbReference type="NCBIfam" id="TIGR00755">
    <property type="entry name" value="ksgA"/>
    <property type="match status" value="1"/>
</dbReference>
<dbReference type="GO" id="GO:0052909">
    <property type="term" value="F:18S rRNA (adenine(1779)-N(6)/adenine(1780)-N(6))-dimethyltransferase activity"/>
    <property type="evidence" value="ECO:0007669"/>
    <property type="project" value="UniProtKB-EC"/>
</dbReference>
<dbReference type="PROSITE" id="PS51689">
    <property type="entry name" value="SAM_RNA_A_N6_MT"/>
    <property type="match status" value="1"/>
</dbReference>
<dbReference type="OrthoDB" id="74991at2759"/>
<evidence type="ECO:0000256" key="8">
    <source>
        <dbReference type="PROSITE-ProRule" id="PRU01026"/>
    </source>
</evidence>
<dbReference type="Gene3D" id="3.40.50.150">
    <property type="entry name" value="Vaccinia Virus protein VP39"/>
    <property type="match status" value="1"/>
</dbReference>
<dbReference type="InterPro" id="IPR020598">
    <property type="entry name" value="rRNA_Ade_methylase_Trfase_N"/>
</dbReference>
<reference evidence="12" key="1">
    <citation type="submission" date="2019-03" db="EMBL/GenBank/DDBJ databases">
        <title>Long read genome sequence of the mycoparasitic Pythium oligandrum ATCC 38472 isolated from sugarbeet rhizosphere.</title>
        <authorList>
            <person name="Gaulin E."/>
        </authorList>
    </citation>
    <scope>NUCLEOTIDE SEQUENCE</scope>
    <source>
        <strain evidence="12">ATCC 38472_TT</strain>
    </source>
</reference>
<dbReference type="InterPro" id="IPR029063">
    <property type="entry name" value="SAM-dependent_MTases_sf"/>
</dbReference>
<gene>
    <name evidence="12" type="ORF">Poli38472_009694</name>
</gene>
<sequence>MPKDKKKRQRSAGAAPSAQNALGRTLATPNTSLGQHFLKNPMIVNQIVAKAAIRGTDICLEVGPGTGNLTIKLLEQAKKVVAVEFDPRMVAEVSKRVQNTEHMNHLQIIHGDVMKVQLPFFDVCVANLPYQISSPFVFKLLAHRPMFRCAVIMFQEEFAKRLSAKPGDELYCRLSVNTQLLAKVDQLLKVGRNNFRPPPKVESRVVRIEPRNPPPPVNFTEWDGMIKIVFNRKNKTLHSCFTTKSVLNVLDENYKTFCSLNNELPDSDFSIKAKVEEVLAIENYSEKRAAKMDIDDFLALLERFNATGIHFS</sequence>
<evidence type="ECO:0000256" key="10">
    <source>
        <dbReference type="SAM" id="MobiDB-lite"/>
    </source>
</evidence>
<evidence type="ECO:0000256" key="2">
    <source>
        <dbReference type="ARBA" id="ARBA00022603"/>
    </source>
</evidence>
<dbReference type="FunFam" id="1.10.8.480:FF:000002">
    <property type="entry name" value="rRNA adenine N(6)-methyltransferase"/>
    <property type="match status" value="1"/>
</dbReference>
<comment type="similarity">
    <text evidence="7 8 9">Belongs to the class I-like SAM-binding methyltransferase superfamily. rRNA adenine N(6)-methyltransferase family.</text>
</comment>
<dbReference type="InterPro" id="IPR011530">
    <property type="entry name" value="rRNA_adenine_dimethylase"/>
</dbReference>
<feature type="compositionally biased region" description="Basic residues" evidence="10">
    <location>
        <begin position="1"/>
        <end position="10"/>
    </location>
</feature>
<dbReference type="InterPro" id="IPR001737">
    <property type="entry name" value="KsgA/Erm"/>
</dbReference>
<dbReference type="AlphaFoldDB" id="A0A8K1CG38"/>
<proteinExistence type="inferred from homology"/>
<dbReference type="SUPFAM" id="SSF53335">
    <property type="entry name" value="S-adenosyl-L-methionine-dependent methyltransferases"/>
    <property type="match status" value="1"/>
</dbReference>
<dbReference type="Pfam" id="PF00398">
    <property type="entry name" value="RrnaAD"/>
    <property type="match status" value="1"/>
</dbReference>
<dbReference type="EMBL" id="SPLM01000074">
    <property type="protein sequence ID" value="TMW62201.1"/>
    <property type="molecule type" value="Genomic_DNA"/>
</dbReference>
<dbReference type="Proteomes" id="UP000794436">
    <property type="component" value="Unassembled WGS sequence"/>
</dbReference>
<comment type="caution">
    <text evidence="12">The sequence shown here is derived from an EMBL/GenBank/DDBJ whole genome shotgun (WGS) entry which is preliminary data.</text>
</comment>
<dbReference type="Gene3D" id="1.10.8.480">
    <property type="match status" value="1"/>
</dbReference>
<evidence type="ECO:0000256" key="7">
    <source>
        <dbReference type="ARBA" id="ARBA00061109"/>
    </source>
</evidence>
<evidence type="ECO:0000256" key="6">
    <source>
        <dbReference type="ARBA" id="ARBA00049478"/>
    </source>
</evidence>
<dbReference type="SMART" id="SM00650">
    <property type="entry name" value="rADc"/>
    <property type="match status" value="1"/>
</dbReference>
<dbReference type="FunFam" id="3.40.50.150:FF:000007">
    <property type="entry name" value="rRNA adenine N(6)-methyltransferase"/>
    <property type="match status" value="1"/>
</dbReference>
<keyword evidence="2 8" id="KW-0489">Methyltransferase</keyword>
<feature type="region of interest" description="Disordered" evidence="10">
    <location>
        <begin position="1"/>
        <end position="25"/>
    </location>
</feature>
<keyword evidence="13" id="KW-1185">Reference proteome</keyword>
<evidence type="ECO:0000313" key="13">
    <source>
        <dbReference type="Proteomes" id="UP000794436"/>
    </source>
</evidence>
<feature type="binding site" evidence="8">
    <location>
        <position position="112"/>
    </location>
    <ligand>
        <name>S-adenosyl-L-methionine</name>
        <dbReference type="ChEBI" id="CHEBI:59789"/>
    </ligand>
</feature>
<evidence type="ECO:0000256" key="4">
    <source>
        <dbReference type="ARBA" id="ARBA00022691"/>
    </source>
</evidence>
<evidence type="ECO:0000256" key="1">
    <source>
        <dbReference type="ARBA" id="ARBA00022552"/>
    </source>
</evidence>
<dbReference type="InterPro" id="IPR020596">
    <property type="entry name" value="rRNA_Ade_Mease_Trfase_CS"/>
</dbReference>
<dbReference type="EC" id="2.1.1.-" evidence="9"/>
<keyword evidence="3 8" id="KW-0808">Transferase</keyword>
<feature type="binding site" evidence="8">
    <location>
        <position position="36"/>
    </location>
    <ligand>
        <name>S-adenosyl-L-methionine</name>
        <dbReference type="ChEBI" id="CHEBI:59789"/>
    </ligand>
</feature>
<feature type="binding site" evidence="8">
    <location>
        <position position="63"/>
    </location>
    <ligand>
        <name>S-adenosyl-L-methionine</name>
        <dbReference type="ChEBI" id="CHEBI:59789"/>
    </ligand>
</feature>
<accession>A0A8K1CG38</accession>
<evidence type="ECO:0000256" key="5">
    <source>
        <dbReference type="ARBA" id="ARBA00022884"/>
    </source>
</evidence>
<comment type="catalytic activity">
    <reaction evidence="6">
        <text>adenosine(1779)/adenosine(1780) in 18S rRNA + 4 S-adenosyl-L-methionine = N(6)-dimethyladenosine(1779)/N(6)-dimethyladenosine(1780) in 18S rRNA + 4 S-adenosyl-L-homocysteine + 4 H(+)</text>
        <dbReference type="Rhea" id="RHEA:42780"/>
        <dbReference type="Rhea" id="RHEA-COMP:10234"/>
        <dbReference type="Rhea" id="RHEA-COMP:10236"/>
        <dbReference type="ChEBI" id="CHEBI:15378"/>
        <dbReference type="ChEBI" id="CHEBI:57856"/>
        <dbReference type="ChEBI" id="CHEBI:59789"/>
        <dbReference type="ChEBI" id="CHEBI:74411"/>
        <dbReference type="ChEBI" id="CHEBI:74493"/>
        <dbReference type="EC" id="2.1.1.183"/>
    </reaction>
</comment>
<evidence type="ECO:0000256" key="9">
    <source>
        <dbReference type="RuleBase" id="RU362106"/>
    </source>
</evidence>
<feature type="domain" description="Ribosomal RNA adenine methylase transferase N-terminal" evidence="11">
    <location>
        <begin position="43"/>
        <end position="212"/>
    </location>
</feature>
<feature type="binding site" evidence="8">
    <location>
        <position position="84"/>
    </location>
    <ligand>
        <name>S-adenosyl-L-methionine</name>
        <dbReference type="ChEBI" id="CHEBI:59789"/>
    </ligand>
</feature>
<evidence type="ECO:0000313" key="12">
    <source>
        <dbReference type="EMBL" id="TMW62201.1"/>
    </source>
</evidence>
<keyword evidence="4 8" id="KW-0949">S-adenosyl-L-methionine</keyword>
<feature type="binding site" evidence="8">
    <location>
        <position position="127"/>
    </location>
    <ligand>
        <name>S-adenosyl-L-methionine</name>
        <dbReference type="ChEBI" id="CHEBI:59789"/>
    </ligand>
</feature>
<evidence type="ECO:0000256" key="3">
    <source>
        <dbReference type="ARBA" id="ARBA00022679"/>
    </source>
</evidence>
<protein>
    <recommendedName>
        <fullName evidence="9">rRNA adenine N(6)-methyltransferase</fullName>
        <ecNumber evidence="9">2.1.1.-</ecNumber>
    </recommendedName>
</protein>
<dbReference type="PROSITE" id="PS01131">
    <property type="entry name" value="RRNA_A_DIMETH"/>
    <property type="match status" value="1"/>
</dbReference>
<evidence type="ECO:0000259" key="11">
    <source>
        <dbReference type="SMART" id="SM00650"/>
    </source>
</evidence>
<dbReference type="GO" id="GO:0003723">
    <property type="term" value="F:RNA binding"/>
    <property type="evidence" value="ECO:0007669"/>
    <property type="project" value="UniProtKB-UniRule"/>
</dbReference>
<dbReference type="CDD" id="cd02440">
    <property type="entry name" value="AdoMet_MTases"/>
    <property type="match status" value="1"/>
</dbReference>
<dbReference type="PANTHER" id="PTHR11727:SF7">
    <property type="entry name" value="DIMETHYLADENOSINE TRANSFERASE-RELATED"/>
    <property type="match status" value="1"/>
</dbReference>
<keyword evidence="5 8" id="KW-0694">RNA-binding</keyword>
<feature type="binding site" evidence="8">
    <location>
        <position position="38"/>
    </location>
    <ligand>
        <name>S-adenosyl-L-methionine</name>
        <dbReference type="ChEBI" id="CHEBI:59789"/>
    </ligand>
</feature>
<name>A0A8K1CG38_PYTOL</name>
<keyword evidence="1 9" id="KW-0698">rRNA processing</keyword>